<dbReference type="InterPro" id="IPR035472">
    <property type="entry name" value="RpiR-like_SIS"/>
</dbReference>
<evidence type="ECO:0000259" key="5">
    <source>
        <dbReference type="PROSITE" id="PS51464"/>
    </source>
</evidence>
<keyword evidence="3" id="KW-0804">Transcription</keyword>
<feature type="domain" description="HTH rpiR-type" evidence="4">
    <location>
        <begin position="3"/>
        <end position="79"/>
    </location>
</feature>
<reference evidence="6" key="1">
    <citation type="submission" date="2022-10" db="EMBL/GenBank/DDBJ databases">
        <title>Vagococcus sp. isolated from poultry meat.</title>
        <authorList>
            <person name="Johansson P."/>
            <person name="Bjorkroth J."/>
        </authorList>
    </citation>
    <scope>NUCLEOTIDE SEQUENCE</scope>
    <source>
        <strain evidence="6">PNs007</strain>
    </source>
</reference>
<dbReference type="EMBL" id="JAPDSH010000001">
    <property type="protein sequence ID" value="MDF0478931.1"/>
    <property type="molecule type" value="Genomic_DNA"/>
</dbReference>
<dbReference type="InterPro" id="IPR009057">
    <property type="entry name" value="Homeodomain-like_sf"/>
</dbReference>
<keyword evidence="1" id="KW-0805">Transcription regulation</keyword>
<comment type="caution">
    <text evidence="6">The sequence shown here is derived from an EMBL/GenBank/DDBJ whole genome shotgun (WGS) entry which is preliminary data.</text>
</comment>
<dbReference type="CDD" id="cd05013">
    <property type="entry name" value="SIS_RpiR"/>
    <property type="match status" value="1"/>
</dbReference>
<dbReference type="Gene3D" id="1.10.10.10">
    <property type="entry name" value="Winged helix-like DNA-binding domain superfamily/Winged helix DNA-binding domain"/>
    <property type="match status" value="1"/>
</dbReference>
<evidence type="ECO:0000313" key="7">
    <source>
        <dbReference type="Proteomes" id="UP001147148"/>
    </source>
</evidence>
<dbReference type="PROSITE" id="PS51071">
    <property type="entry name" value="HTH_RPIR"/>
    <property type="match status" value="1"/>
</dbReference>
<dbReference type="PANTHER" id="PTHR30514">
    <property type="entry name" value="GLUCOKINASE"/>
    <property type="match status" value="1"/>
</dbReference>
<dbReference type="PANTHER" id="PTHR30514:SF10">
    <property type="entry name" value="MURR_RPIR FAMILY TRANSCRIPTIONAL REGULATOR"/>
    <property type="match status" value="1"/>
</dbReference>
<keyword evidence="7" id="KW-1185">Reference proteome</keyword>
<evidence type="ECO:0000256" key="1">
    <source>
        <dbReference type="ARBA" id="ARBA00023015"/>
    </source>
</evidence>
<dbReference type="SUPFAM" id="SSF53697">
    <property type="entry name" value="SIS domain"/>
    <property type="match status" value="1"/>
</dbReference>
<dbReference type="RefSeq" id="WP_275470586.1">
    <property type="nucleotide sequence ID" value="NZ_JAPDSH010000001.1"/>
</dbReference>
<evidence type="ECO:0000259" key="4">
    <source>
        <dbReference type="PROSITE" id="PS51071"/>
    </source>
</evidence>
<dbReference type="InterPro" id="IPR000281">
    <property type="entry name" value="HTH_RpiR"/>
</dbReference>
<evidence type="ECO:0000256" key="3">
    <source>
        <dbReference type="ARBA" id="ARBA00023163"/>
    </source>
</evidence>
<dbReference type="InterPro" id="IPR047640">
    <property type="entry name" value="RpiR-like"/>
</dbReference>
<proteinExistence type="predicted"/>
<dbReference type="InterPro" id="IPR036388">
    <property type="entry name" value="WH-like_DNA-bd_sf"/>
</dbReference>
<gene>
    <name evidence="6" type="ORF">OL233_01410</name>
</gene>
<dbReference type="SUPFAM" id="SSF46689">
    <property type="entry name" value="Homeodomain-like"/>
    <property type="match status" value="1"/>
</dbReference>
<organism evidence="6 7">
    <name type="scientific">Vagococcus proximus</name>
    <dbReference type="NCBI Taxonomy" id="2991417"/>
    <lineage>
        <taxon>Bacteria</taxon>
        <taxon>Bacillati</taxon>
        <taxon>Bacillota</taxon>
        <taxon>Bacilli</taxon>
        <taxon>Lactobacillales</taxon>
        <taxon>Enterococcaceae</taxon>
        <taxon>Vagococcus</taxon>
    </lineage>
</organism>
<dbReference type="InterPro" id="IPR001347">
    <property type="entry name" value="SIS_dom"/>
</dbReference>
<protein>
    <submittedName>
        <fullName evidence="6">MurR/RpiR family transcriptional regulator</fullName>
    </submittedName>
</protein>
<evidence type="ECO:0000256" key="2">
    <source>
        <dbReference type="ARBA" id="ARBA00023125"/>
    </source>
</evidence>
<accession>A0ABT5WZA3</accession>
<keyword evidence="2" id="KW-0238">DNA-binding</keyword>
<dbReference type="Gene3D" id="3.40.50.10490">
    <property type="entry name" value="Glucose-6-phosphate isomerase like protein, domain 1"/>
    <property type="match status" value="1"/>
</dbReference>
<dbReference type="Pfam" id="PF01418">
    <property type="entry name" value="HTH_6"/>
    <property type="match status" value="1"/>
</dbReference>
<feature type="domain" description="SIS" evidence="5">
    <location>
        <begin position="123"/>
        <end position="264"/>
    </location>
</feature>
<sequence length="283" mass="31868">MKSEVMTRIESMYEQLANSEKKVAKYIISNRKDIIDMSIQEASQKIGVSASTIMRFCKTISIDSYSALKIELAKINTNETKKPSIDITPNETIDGIKDKLLANAYYALSETVSLQKNDKIEKVTEKMQICDHIFVYGLGASGLVARDMTQKWNRVGKHLFYSEDVHLLISSLSAFKKNSMLILISHSGNTEEILRIANIAKKLNIFVVSICQLSNNRLSKKADISLETVKTNESELRSGATSSLQAQLMVVDIIFYAYLTKNYENAIDDIANSRKLINEFSKK</sequence>
<dbReference type="PROSITE" id="PS51464">
    <property type="entry name" value="SIS"/>
    <property type="match status" value="1"/>
</dbReference>
<dbReference type="Pfam" id="PF01380">
    <property type="entry name" value="SIS"/>
    <property type="match status" value="1"/>
</dbReference>
<dbReference type="InterPro" id="IPR046348">
    <property type="entry name" value="SIS_dom_sf"/>
</dbReference>
<name>A0ABT5WZA3_9ENTE</name>
<evidence type="ECO:0000313" key="6">
    <source>
        <dbReference type="EMBL" id="MDF0478931.1"/>
    </source>
</evidence>
<dbReference type="Proteomes" id="UP001147148">
    <property type="component" value="Unassembled WGS sequence"/>
</dbReference>